<organism evidence="2 3">
    <name type="scientific">Thalassospira aquimaris</name>
    <dbReference type="NCBI Taxonomy" id="3037796"/>
    <lineage>
        <taxon>Bacteria</taxon>
        <taxon>Pseudomonadati</taxon>
        <taxon>Pseudomonadota</taxon>
        <taxon>Alphaproteobacteria</taxon>
        <taxon>Rhodospirillales</taxon>
        <taxon>Thalassospiraceae</taxon>
        <taxon>Thalassospira</taxon>
    </lineage>
</organism>
<dbReference type="Pfam" id="PF04397">
    <property type="entry name" value="LytTR"/>
    <property type="match status" value="1"/>
</dbReference>
<proteinExistence type="predicted"/>
<dbReference type="RefSeq" id="WP_114101631.1">
    <property type="nucleotide sequence ID" value="NZ_JARSBO010000002.1"/>
</dbReference>
<dbReference type="SMART" id="SM00850">
    <property type="entry name" value="LytTR"/>
    <property type="match status" value="1"/>
</dbReference>
<dbReference type="GO" id="GO:0003677">
    <property type="term" value="F:DNA binding"/>
    <property type="evidence" value="ECO:0007669"/>
    <property type="project" value="UniProtKB-KW"/>
</dbReference>
<evidence type="ECO:0000313" key="3">
    <source>
        <dbReference type="Proteomes" id="UP001529180"/>
    </source>
</evidence>
<dbReference type="PROSITE" id="PS50930">
    <property type="entry name" value="HTH_LYTTR"/>
    <property type="match status" value="1"/>
</dbReference>
<dbReference type="Proteomes" id="UP001529180">
    <property type="component" value="Unassembled WGS sequence"/>
</dbReference>
<dbReference type="Gene3D" id="3.30.450.40">
    <property type="match status" value="1"/>
</dbReference>
<dbReference type="Gene3D" id="2.40.50.1020">
    <property type="entry name" value="LytTr DNA-binding domain"/>
    <property type="match status" value="1"/>
</dbReference>
<reference evidence="2 3" key="1">
    <citation type="submission" date="2023-03" db="EMBL/GenBank/DDBJ databases">
        <title>Strain FZY0004 represents a novel species in the genus Thalassospira isolated from seawater.</title>
        <authorList>
            <person name="Fu Z.-Y."/>
        </authorList>
    </citation>
    <scope>NUCLEOTIDE SEQUENCE [LARGE SCALE GENOMIC DNA]</scope>
    <source>
        <strain evidence="2 3">FZY0004</strain>
    </source>
</reference>
<protein>
    <submittedName>
        <fullName evidence="2">GAF domain-containing DNA-binding protein</fullName>
    </submittedName>
</protein>
<dbReference type="Pfam" id="PF01590">
    <property type="entry name" value="GAF"/>
    <property type="match status" value="1"/>
</dbReference>
<keyword evidence="2" id="KW-0238">DNA-binding</keyword>
<evidence type="ECO:0000313" key="2">
    <source>
        <dbReference type="EMBL" id="MDG4718041.1"/>
    </source>
</evidence>
<gene>
    <name evidence="2" type="ORF">P7680_03475</name>
</gene>
<evidence type="ECO:0000259" key="1">
    <source>
        <dbReference type="PROSITE" id="PS50930"/>
    </source>
</evidence>
<dbReference type="EMBL" id="JARSBO010000002">
    <property type="protein sequence ID" value="MDG4718041.1"/>
    <property type="molecule type" value="Genomic_DNA"/>
</dbReference>
<keyword evidence="3" id="KW-1185">Reference proteome</keyword>
<dbReference type="InterPro" id="IPR007492">
    <property type="entry name" value="LytTR_DNA-bd_dom"/>
</dbReference>
<comment type="caution">
    <text evidence="2">The sequence shown here is derived from an EMBL/GenBank/DDBJ whole genome shotgun (WGS) entry which is preliminary data.</text>
</comment>
<sequence length="329" mass="36436">MLLDEPLTGAPDVACPPFEILDPLIGRDFPDSMTAKNNWLFHAAQMLLSKPCDEAISAILAFTGAGACADRAWMFEYDDTGLLFRNTHEWSHENVTSHVGDLQDTAVTMIAWLHRHLAGGSAVMINDVAALPHAARDLQAEMLRQNDKSVLSVPIFYRGTLRACIGFDATSRHIRWGSDIVASLAQCGALIATARYERVLAPLPGGKQNPKAPLPSEPLIHLRSHGLVRGVTSAEISALHSSHDYTTVYLDDGSQITDLRPLSVWSGLLPAKHFLRIHRTSVINLLHVRHLDRHAGSSGQRWEVLLRGTDKPWTVSRPYRQDLRYRLGV</sequence>
<feature type="domain" description="HTH LytTR-type" evidence="1">
    <location>
        <begin position="234"/>
        <end position="329"/>
    </location>
</feature>
<dbReference type="SUPFAM" id="SSF55781">
    <property type="entry name" value="GAF domain-like"/>
    <property type="match status" value="1"/>
</dbReference>
<dbReference type="InterPro" id="IPR003018">
    <property type="entry name" value="GAF"/>
</dbReference>
<accession>A0ABT6G7M8</accession>
<name>A0ABT6G7M8_9PROT</name>
<dbReference type="InterPro" id="IPR029016">
    <property type="entry name" value="GAF-like_dom_sf"/>
</dbReference>